<accession>A0ABT4KZL5</accession>
<dbReference type="RefSeq" id="WP_269416147.1">
    <property type="nucleotide sequence ID" value="NZ_JAPWGL010000003.1"/>
</dbReference>
<dbReference type="CDD" id="cd04647">
    <property type="entry name" value="LbH_MAT_like"/>
    <property type="match status" value="1"/>
</dbReference>
<evidence type="ECO:0000313" key="1">
    <source>
        <dbReference type="EMBL" id="MCZ4224375.1"/>
    </source>
</evidence>
<dbReference type="Proteomes" id="UP001144341">
    <property type="component" value="Unassembled WGS sequence"/>
</dbReference>
<dbReference type="PANTHER" id="PTHR23416:SF78">
    <property type="entry name" value="LIPOPOLYSACCHARIDE BIOSYNTHESIS O-ACETYL TRANSFERASE WBBJ-RELATED"/>
    <property type="match status" value="1"/>
</dbReference>
<dbReference type="EMBL" id="JAPWGL010000003">
    <property type="protein sequence ID" value="MCZ4224375.1"/>
    <property type="molecule type" value="Genomic_DNA"/>
</dbReference>
<protein>
    <submittedName>
        <fullName evidence="1">DapH/DapD/GlmU-related protein</fullName>
    </submittedName>
</protein>
<keyword evidence="2" id="KW-1185">Reference proteome</keyword>
<proteinExistence type="predicted"/>
<dbReference type="InterPro" id="IPR011004">
    <property type="entry name" value="Trimer_LpxA-like_sf"/>
</dbReference>
<dbReference type="InterPro" id="IPR051159">
    <property type="entry name" value="Hexapeptide_acetyltransf"/>
</dbReference>
<dbReference type="PANTHER" id="PTHR23416">
    <property type="entry name" value="SIALIC ACID SYNTHASE-RELATED"/>
    <property type="match status" value="1"/>
</dbReference>
<comment type="caution">
    <text evidence="1">The sequence shown here is derived from an EMBL/GenBank/DDBJ whole genome shotgun (WGS) entry which is preliminary data.</text>
</comment>
<reference evidence="1" key="1">
    <citation type="submission" date="2022-12" db="EMBL/GenBank/DDBJ databases">
        <title>Genome sequence of SJ11.</title>
        <authorList>
            <person name="Woo H."/>
        </authorList>
    </citation>
    <scope>NUCLEOTIDE SEQUENCE</scope>
    <source>
        <strain evidence="1">SJ11</strain>
    </source>
</reference>
<organism evidence="1 2">
    <name type="scientific">Pedobacter rhodius</name>
    <dbReference type="NCBI Taxonomy" id="3004098"/>
    <lineage>
        <taxon>Bacteria</taxon>
        <taxon>Pseudomonadati</taxon>
        <taxon>Bacteroidota</taxon>
        <taxon>Sphingobacteriia</taxon>
        <taxon>Sphingobacteriales</taxon>
        <taxon>Sphingobacteriaceae</taxon>
        <taxon>Pedobacter</taxon>
    </lineage>
</organism>
<dbReference type="Pfam" id="PF00132">
    <property type="entry name" value="Hexapep"/>
    <property type="match status" value="1"/>
</dbReference>
<sequence length="207" mass="22806">MKKLAILIGQILSILYIAKFCHSCSKLFNYIYSGTLNRSFGHCGLNFYVQYPCYLAGVGNITIGENFVSFKRLRLEAYTEHNGFSFMPEIIIGDNVALNYDCHITAINKVVIGNGVLIASRVFITDHFHGNNSLTDLQLEPNKRKLHSKGPVIIGNNVWIGENVSIMPDVKIGDNCIIGANSVVTKSFPENSIVAGVPAKLIKSIIN</sequence>
<dbReference type="Gene3D" id="2.160.10.10">
    <property type="entry name" value="Hexapeptide repeat proteins"/>
    <property type="match status" value="1"/>
</dbReference>
<name>A0ABT4KZL5_9SPHI</name>
<evidence type="ECO:0000313" key="2">
    <source>
        <dbReference type="Proteomes" id="UP001144341"/>
    </source>
</evidence>
<dbReference type="InterPro" id="IPR001451">
    <property type="entry name" value="Hexapep"/>
</dbReference>
<gene>
    <name evidence="1" type="ORF">O0931_13750</name>
</gene>
<dbReference type="SUPFAM" id="SSF51161">
    <property type="entry name" value="Trimeric LpxA-like enzymes"/>
    <property type="match status" value="1"/>
</dbReference>